<protein>
    <submittedName>
        <fullName evidence="1">Uncharacterized protein</fullName>
    </submittedName>
</protein>
<evidence type="ECO:0000313" key="2">
    <source>
        <dbReference type="Proteomes" id="UP000236047"/>
    </source>
</evidence>
<sequence>MVACGHAIDFTHDVTGREVPRSLVENVALAHTWDAVGNLTDQSLTAAGHAVHRRTFIDRADGNLLGIVGAGRIRYAHDAQGRITLRQKARLARKPETWRFLELRRSSHHRHYP</sequence>
<dbReference type="AlphaFoldDB" id="A0A2N8PM38"/>
<name>A0A2N8PM38_STRNR</name>
<gene>
    <name evidence="1" type="ORF">AOB60_16165</name>
</gene>
<evidence type="ECO:0000313" key="1">
    <source>
        <dbReference type="EMBL" id="PNE42084.1"/>
    </source>
</evidence>
<organism evidence="1 2">
    <name type="scientific">Streptomyces noursei</name>
    <name type="common">Streptomyces albulus</name>
    <dbReference type="NCBI Taxonomy" id="1971"/>
    <lineage>
        <taxon>Bacteria</taxon>
        <taxon>Bacillati</taxon>
        <taxon>Actinomycetota</taxon>
        <taxon>Actinomycetes</taxon>
        <taxon>Kitasatosporales</taxon>
        <taxon>Streptomycetaceae</taxon>
        <taxon>Streptomyces</taxon>
    </lineage>
</organism>
<proteinExistence type="predicted"/>
<dbReference type="EMBL" id="LJSN01000002">
    <property type="protein sequence ID" value="PNE42084.1"/>
    <property type="molecule type" value="Genomic_DNA"/>
</dbReference>
<dbReference type="Proteomes" id="UP000236047">
    <property type="component" value="Unassembled WGS sequence"/>
</dbReference>
<reference evidence="2" key="1">
    <citation type="submission" date="2015-09" db="EMBL/GenBank/DDBJ databases">
        <authorList>
            <person name="Graham D.E."/>
            <person name="Mahan K.M."/>
            <person name="Klingeman D.M."/>
            <person name="Fida T."/>
            <person name="Giannone R.J."/>
            <person name="Hettich R.L."/>
            <person name="Parry R.J."/>
            <person name="Spain J.C."/>
        </authorList>
    </citation>
    <scope>NUCLEOTIDE SEQUENCE [LARGE SCALE GENOMIC DNA]</scope>
    <source>
        <strain evidence="2">JCM 4701</strain>
    </source>
</reference>
<comment type="caution">
    <text evidence="1">The sequence shown here is derived from an EMBL/GenBank/DDBJ whole genome shotgun (WGS) entry which is preliminary data.</text>
</comment>
<accession>A0A2N8PM38</accession>
<keyword evidence="2" id="KW-1185">Reference proteome</keyword>